<dbReference type="InterPro" id="IPR007489">
    <property type="entry name" value="RocS-like_C"/>
</dbReference>
<proteinExistence type="predicted"/>
<organism evidence="2 3">
    <name type="scientific">Streptococcus suis (strain GZ1)</name>
    <dbReference type="NCBI Taxonomy" id="423211"/>
    <lineage>
        <taxon>Bacteria</taxon>
        <taxon>Bacillati</taxon>
        <taxon>Bacillota</taxon>
        <taxon>Bacilli</taxon>
        <taxon>Lactobacillales</taxon>
        <taxon>Streptococcaceae</taxon>
        <taxon>Streptococcus</taxon>
    </lineage>
</organism>
<evidence type="ECO:0000259" key="1">
    <source>
        <dbReference type="Pfam" id="PF04394"/>
    </source>
</evidence>
<dbReference type="Proteomes" id="UP000002359">
    <property type="component" value="Chromosome"/>
</dbReference>
<gene>
    <name evidence="2" type="ordered locus">SSGZ1_0171</name>
</gene>
<accession>D5AFM1</accession>
<evidence type="ECO:0000313" key="2">
    <source>
        <dbReference type="EMBL" id="ADE30636.1"/>
    </source>
</evidence>
<dbReference type="AlphaFoldDB" id="D5AFM1"/>
<dbReference type="HOGENOM" id="CLU_1561956_0_0_9"/>
<dbReference type="Pfam" id="PF04394">
    <property type="entry name" value="DUF536"/>
    <property type="match status" value="1"/>
</dbReference>
<dbReference type="PATRIC" id="fig|423211.3.peg.170"/>
<protein>
    <recommendedName>
        <fullName evidence="1">Regulator of chromosome segregation-like C-terminal domain-containing protein</fullName>
    </recommendedName>
</protein>
<dbReference type="EMBL" id="CP000837">
    <property type="protein sequence ID" value="ADE30636.1"/>
    <property type="molecule type" value="Genomic_DNA"/>
</dbReference>
<reference evidence="2 3" key="1">
    <citation type="journal article" date="2009" name="J. Infect. Dis.">
        <title>Clinical, experimental, and genomic differences between intermediately pathogenic, highly pathogenic, and epidemic Streptococcus suis.</title>
        <authorList>
            <person name="Ye C."/>
            <person name="Zheng H."/>
            <person name="Zhang J."/>
            <person name="Jing H."/>
            <person name="Wang L."/>
            <person name="Xiong Y."/>
            <person name="Wang W."/>
            <person name="Zhou Z."/>
            <person name="Sun Q."/>
            <person name="Luo X."/>
            <person name="Du H."/>
            <person name="Gottschalk M."/>
            <person name="Xu J."/>
        </authorList>
    </citation>
    <scope>NUCLEOTIDE SEQUENCE [LARGE SCALE GENOMIC DNA]</scope>
    <source>
        <strain evidence="2 3">GZ1</strain>
    </source>
</reference>
<evidence type="ECO:0000313" key="3">
    <source>
        <dbReference type="Proteomes" id="UP000002359"/>
    </source>
</evidence>
<sequence>MLGKEIPLDLTGIGFCGNILMIQTMRNVSTEDIMGIEKTVSELAEILGVSRQAMNNRVKSLPEEFVDKNDKGVTVVNRAGLIKLEEIYKTTIFEDEPISDEVKHRELMEILVDEKNAEIIRLYSQLKAKDKQLAEKDEQLKVKDVQIAEKDKQLDQQQQLTLKAMADKEVLKLELDEVKAQAEEVQAKGFFARLFGK</sequence>
<dbReference type="KEGG" id="ssw:SSGZ1_0171"/>
<name>D5AFM1_STRGZ</name>
<feature type="domain" description="Regulator of chromosome segregation-like C-terminal" evidence="1">
    <location>
        <begin position="137"/>
        <end position="178"/>
    </location>
</feature>